<dbReference type="Proteomes" id="UP000722485">
    <property type="component" value="Unassembled WGS sequence"/>
</dbReference>
<dbReference type="OrthoDB" id="1658288at2759"/>
<reference evidence="2" key="1">
    <citation type="submission" date="2020-03" db="EMBL/GenBank/DDBJ databases">
        <title>Draft Genome Sequence of Cylindrodendrum hubeiense.</title>
        <authorList>
            <person name="Buettner E."/>
            <person name="Kellner H."/>
        </authorList>
    </citation>
    <scope>NUCLEOTIDE SEQUENCE</scope>
    <source>
        <strain evidence="2">IHI 201604</strain>
    </source>
</reference>
<gene>
    <name evidence="2" type="ORF">G7Z17_g9569</name>
</gene>
<dbReference type="EMBL" id="JAANBB010000278">
    <property type="protein sequence ID" value="KAF7544930.1"/>
    <property type="molecule type" value="Genomic_DNA"/>
</dbReference>
<sequence length="167" mass="19002">MDQPDTSEILGSSPPPTSEARNPARDDRSFRIRGVPNSWGSEDLKSFLENYQSSADQTVRSLALEVHGRTKTATVTFKNVLPFQILLIDEVWRLWLPIEKQSPRNPYLALEDGFLGITTLYAPPSEDHKVEQVYRPTKDPNYKADYLRCPQLRRVDYQAGPGNIVEV</sequence>
<accession>A0A9P5H7L5</accession>
<protein>
    <submittedName>
        <fullName evidence="2">Uncharacterized protein</fullName>
    </submittedName>
</protein>
<comment type="caution">
    <text evidence="2">The sequence shown here is derived from an EMBL/GenBank/DDBJ whole genome shotgun (WGS) entry which is preliminary data.</text>
</comment>
<feature type="region of interest" description="Disordered" evidence="1">
    <location>
        <begin position="1"/>
        <end position="31"/>
    </location>
</feature>
<name>A0A9P5H7L5_9HYPO</name>
<evidence type="ECO:0000313" key="2">
    <source>
        <dbReference type="EMBL" id="KAF7544930.1"/>
    </source>
</evidence>
<organism evidence="2 3">
    <name type="scientific">Cylindrodendrum hubeiense</name>
    <dbReference type="NCBI Taxonomy" id="595255"/>
    <lineage>
        <taxon>Eukaryota</taxon>
        <taxon>Fungi</taxon>
        <taxon>Dikarya</taxon>
        <taxon>Ascomycota</taxon>
        <taxon>Pezizomycotina</taxon>
        <taxon>Sordariomycetes</taxon>
        <taxon>Hypocreomycetidae</taxon>
        <taxon>Hypocreales</taxon>
        <taxon>Nectriaceae</taxon>
        <taxon>Cylindrodendrum</taxon>
    </lineage>
</organism>
<proteinExistence type="predicted"/>
<feature type="compositionally biased region" description="Polar residues" evidence="1">
    <location>
        <begin position="1"/>
        <end position="10"/>
    </location>
</feature>
<evidence type="ECO:0000313" key="3">
    <source>
        <dbReference type="Proteomes" id="UP000722485"/>
    </source>
</evidence>
<evidence type="ECO:0000256" key="1">
    <source>
        <dbReference type="SAM" id="MobiDB-lite"/>
    </source>
</evidence>
<dbReference type="AlphaFoldDB" id="A0A9P5H7L5"/>
<keyword evidence="3" id="KW-1185">Reference proteome</keyword>